<proteinExistence type="predicted"/>
<evidence type="ECO:0000256" key="1">
    <source>
        <dbReference type="SAM" id="SignalP"/>
    </source>
</evidence>
<dbReference type="EMBL" id="FNDJ01000002">
    <property type="protein sequence ID" value="SDH49147.1"/>
    <property type="molecule type" value="Genomic_DNA"/>
</dbReference>
<feature type="signal peptide" evidence="1">
    <location>
        <begin position="1"/>
        <end position="28"/>
    </location>
</feature>
<dbReference type="STRING" id="633440.SAMN05421869_102393"/>
<dbReference type="Proteomes" id="UP000199202">
    <property type="component" value="Unassembled WGS sequence"/>
</dbReference>
<organism evidence="2 3">
    <name type="scientific">Nonomuraea jiangxiensis</name>
    <dbReference type="NCBI Taxonomy" id="633440"/>
    <lineage>
        <taxon>Bacteria</taxon>
        <taxon>Bacillati</taxon>
        <taxon>Actinomycetota</taxon>
        <taxon>Actinomycetes</taxon>
        <taxon>Streptosporangiales</taxon>
        <taxon>Streptosporangiaceae</taxon>
        <taxon>Nonomuraea</taxon>
    </lineage>
</organism>
<reference evidence="2 3" key="1">
    <citation type="submission" date="2016-10" db="EMBL/GenBank/DDBJ databases">
        <authorList>
            <person name="de Groot N.N."/>
        </authorList>
    </citation>
    <scope>NUCLEOTIDE SEQUENCE [LARGE SCALE GENOMIC DNA]</scope>
    <source>
        <strain evidence="2 3">CGMCC 4.6533</strain>
    </source>
</reference>
<keyword evidence="3" id="KW-1185">Reference proteome</keyword>
<evidence type="ECO:0000313" key="3">
    <source>
        <dbReference type="Proteomes" id="UP000199202"/>
    </source>
</evidence>
<dbReference type="OrthoDB" id="3447380at2"/>
<evidence type="ECO:0000313" key="2">
    <source>
        <dbReference type="EMBL" id="SDH49147.1"/>
    </source>
</evidence>
<name>A0A1G8CUE9_9ACTN</name>
<accession>A0A1G8CUE9</accession>
<sequence length="444" mass="47868">MLQRIRVAALALVLGAGALALTASPATAAQAPSISAVTISPASPIVVFDNPVTVTFTFTTEAAGRAELQVKPPGPGVSSQVELKPEPFGQLTKWTGTKSFSASNAGRWSVLAIAHGDGQKSANGSFEIVKALDTKIDDFRAGPGRVDQGDRIKVSGRLLANGKGYDGQSVAITFRARGADSYDEVTKVTTGRGGWFGATVRAQATGWWRAEFATTSTARGSVSDGDRVDVRRGKLTSRITGFDARPEPVDKGDRLTFSGALQVERRGGVSGQRVAVLFKADGSRRWKYVTSDVTGRQGRFRASATAETSGWWRAEYEGNRGVKGSASAPDRVKVNLPPEKADTRLIRFGASPDPVKRGKDLRFSGRLQIDDEGSWEGYSGRVALYFQPPGSRKWQYVKTTWANDDGRLFTTAKAWNSGQWRFVFGGDEDTNGSTSERDYVTVKR</sequence>
<keyword evidence="1" id="KW-0732">Signal</keyword>
<feature type="chain" id="PRO_5011689774" evidence="1">
    <location>
        <begin position="29"/>
        <end position="444"/>
    </location>
</feature>
<dbReference type="RefSeq" id="WP_090929684.1">
    <property type="nucleotide sequence ID" value="NZ_FNDJ01000002.1"/>
</dbReference>
<protein>
    <submittedName>
        <fullName evidence="2">Uncharacterized protein</fullName>
    </submittedName>
</protein>
<dbReference type="AlphaFoldDB" id="A0A1G8CUE9"/>
<gene>
    <name evidence="2" type="ORF">SAMN05421869_102393</name>
</gene>